<gene>
    <name evidence="1" type="ORF">WA1_01380</name>
</gene>
<proteinExistence type="predicted"/>
<comment type="caution">
    <text evidence="1">The sequence shown here is derived from an EMBL/GenBank/DDBJ whole genome shotgun (WGS) entry which is preliminary data.</text>
</comment>
<protein>
    <submittedName>
        <fullName evidence="1">Uncharacterized protein</fullName>
    </submittedName>
</protein>
<dbReference type="AlphaFoldDB" id="A0A139XGL0"/>
<evidence type="ECO:0000313" key="2">
    <source>
        <dbReference type="Proteomes" id="UP000076925"/>
    </source>
</evidence>
<keyword evidence="2" id="KW-1185">Reference proteome</keyword>
<reference evidence="1 2" key="1">
    <citation type="journal article" date="2013" name="Genome Biol. Evol.">
        <title>Genomes of Stigonematalean cyanobacteria (subsection V) and the evolution of oxygenic photosynthesis from prokaryotes to plastids.</title>
        <authorList>
            <person name="Dagan T."/>
            <person name="Roettger M."/>
            <person name="Stucken K."/>
            <person name="Landan G."/>
            <person name="Koch R."/>
            <person name="Major P."/>
            <person name="Gould S.B."/>
            <person name="Goremykin V.V."/>
            <person name="Rippka R."/>
            <person name="Tandeau de Marsac N."/>
            <person name="Gugger M."/>
            <person name="Lockhart P.J."/>
            <person name="Allen J.F."/>
            <person name="Brune I."/>
            <person name="Maus I."/>
            <person name="Puhler A."/>
            <person name="Martin W.F."/>
        </authorList>
    </citation>
    <scope>NUCLEOTIDE SEQUENCE [LARGE SCALE GENOMIC DNA]</scope>
    <source>
        <strain evidence="1 2">PCC 7110</strain>
    </source>
</reference>
<evidence type="ECO:0000313" key="1">
    <source>
        <dbReference type="EMBL" id="KYC43835.1"/>
    </source>
</evidence>
<sequence>MIQKTSSTIVMIAVLASFISGCRSSAEYQRLAKAGNTYTTAMDKLLTTAGQIRIDTTSEQLLKDDELSHQTPESYNELSKLDVERLEILENLRKHNRLLTRYFALIDELATSNAPQKAQQEIEGVVGNLNKIGTQLRGSALVPNTSVIKSVGGLVISSQIRGALREELEKRKDIIDREFKTQQFLLEALSNSIKQDVRLTIESRELRQVIRPLVDRKQSISDADNWIAKRRAILTMNNTVSELEDASKSAGKFRELFKDFVEGKLNRERLNTLLTDIESFITIVEQLKNS</sequence>
<dbReference type="STRING" id="128403.WA1_01380"/>
<organism evidence="1 2">
    <name type="scientific">Scytonema hofmannii PCC 7110</name>
    <dbReference type="NCBI Taxonomy" id="128403"/>
    <lineage>
        <taxon>Bacteria</taxon>
        <taxon>Bacillati</taxon>
        <taxon>Cyanobacteriota</taxon>
        <taxon>Cyanophyceae</taxon>
        <taxon>Nostocales</taxon>
        <taxon>Scytonemataceae</taxon>
        <taxon>Scytonema</taxon>
    </lineage>
</organism>
<dbReference type="RefSeq" id="WP_017749227.1">
    <property type="nucleotide sequence ID" value="NZ_KQ976354.1"/>
</dbReference>
<dbReference type="PROSITE" id="PS51257">
    <property type="entry name" value="PROKAR_LIPOPROTEIN"/>
    <property type="match status" value="1"/>
</dbReference>
<dbReference type="Proteomes" id="UP000076925">
    <property type="component" value="Unassembled WGS sequence"/>
</dbReference>
<dbReference type="EMBL" id="ANNX02000012">
    <property type="protein sequence ID" value="KYC43835.1"/>
    <property type="molecule type" value="Genomic_DNA"/>
</dbReference>
<name>A0A139XGL0_9CYAN</name>
<dbReference type="OrthoDB" id="490499at2"/>
<accession>A0A139XGL0</accession>